<dbReference type="InParanoid" id="A0A6P8YZZ0"/>
<dbReference type="AlphaFoldDB" id="A0A6P8YZZ0"/>
<accession>A0A6P8YZZ0</accession>
<protein>
    <submittedName>
        <fullName evidence="2">Uncharacterized protein LOC117646208</fullName>
    </submittedName>
</protein>
<gene>
    <name evidence="2" type="primary">LOC117646208</name>
</gene>
<reference evidence="2" key="1">
    <citation type="submission" date="2025-08" db="UniProtKB">
        <authorList>
            <consortium name="RefSeq"/>
        </authorList>
    </citation>
    <scope>IDENTIFICATION</scope>
    <source>
        <tissue evidence="2">Total insect</tissue>
    </source>
</reference>
<dbReference type="Proteomes" id="UP000515158">
    <property type="component" value="Unplaced"/>
</dbReference>
<keyword evidence="1" id="KW-1185">Reference proteome</keyword>
<name>A0A6P8YZZ0_THRPL</name>
<sequence length="95" mass="9588">MPDGFKGCAVHDKNNNTKGTANHNANCHQHHHNGNNNSTCFGGGGHGGSGYCGGGSGAGPQRRVQVTAKILFGTVSAISSMKASEKAAKAAGKRP</sequence>
<dbReference type="RefSeq" id="XP_034242906.1">
    <property type="nucleotide sequence ID" value="XM_034387015.1"/>
</dbReference>
<evidence type="ECO:0000313" key="2">
    <source>
        <dbReference type="RefSeq" id="XP_034242906.1"/>
    </source>
</evidence>
<dbReference type="GeneID" id="117646208"/>
<proteinExistence type="predicted"/>
<evidence type="ECO:0000313" key="1">
    <source>
        <dbReference type="Proteomes" id="UP000515158"/>
    </source>
</evidence>
<organism evidence="2">
    <name type="scientific">Thrips palmi</name>
    <name type="common">Melon thrips</name>
    <dbReference type="NCBI Taxonomy" id="161013"/>
    <lineage>
        <taxon>Eukaryota</taxon>
        <taxon>Metazoa</taxon>
        <taxon>Ecdysozoa</taxon>
        <taxon>Arthropoda</taxon>
        <taxon>Hexapoda</taxon>
        <taxon>Insecta</taxon>
        <taxon>Pterygota</taxon>
        <taxon>Neoptera</taxon>
        <taxon>Paraneoptera</taxon>
        <taxon>Thysanoptera</taxon>
        <taxon>Terebrantia</taxon>
        <taxon>Thripoidea</taxon>
        <taxon>Thripidae</taxon>
        <taxon>Thrips</taxon>
    </lineage>
</organism>
<dbReference type="KEGG" id="tpal:117646208"/>